<proteinExistence type="predicted"/>
<dbReference type="EMBL" id="CAKKLH010000148">
    <property type="protein sequence ID" value="CAH0104656.1"/>
    <property type="molecule type" value="Genomic_DNA"/>
</dbReference>
<gene>
    <name evidence="1" type="ORF">DGAL_LOCUS7567</name>
</gene>
<sequence>MSRLIINHVQRLTSTVKNQCLGTGKNTAQSHFSKISRHFSSVIDDDQLEDKGFTKHKKKSSKMITFKDKIEQHDLDSKLNNVRKWLSKGYFVKGSITNVSRDAKKVEQMYNDLMKELAKEGKFQIFKTSSRETKFSIEPSATIKSDEKKET</sequence>
<name>A0A8J2RHF5_9CRUS</name>
<keyword evidence="2" id="KW-1185">Reference proteome</keyword>
<evidence type="ECO:0000313" key="2">
    <source>
        <dbReference type="Proteomes" id="UP000789390"/>
    </source>
</evidence>
<reference evidence="1" key="1">
    <citation type="submission" date="2021-11" db="EMBL/GenBank/DDBJ databases">
        <authorList>
            <person name="Schell T."/>
        </authorList>
    </citation>
    <scope>NUCLEOTIDE SEQUENCE</scope>
    <source>
        <strain evidence="1">M5</strain>
    </source>
</reference>
<dbReference type="Gene3D" id="3.30.110.10">
    <property type="entry name" value="Translation initiation factor 3 (IF-3), C-terminal domain"/>
    <property type="match status" value="1"/>
</dbReference>
<dbReference type="InterPro" id="IPR036788">
    <property type="entry name" value="T_IF-3_C_sf"/>
</dbReference>
<dbReference type="SUPFAM" id="SSF55200">
    <property type="entry name" value="Translation initiation factor IF3, C-terminal domain"/>
    <property type="match status" value="1"/>
</dbReference>
<dbReference type="Proteomes" id="UP000789390">
    <property type="component" value="Unassembled WGS sequence"/>
</dbReference>
<dbReference type="OrthoDB" id="21573at2759"/>
<organism evidence="1 2">
    <name type="scientific">Daphnia galeata</name>
    <dbReference type="NCBI Taxonomy" id="27404"/>
    <lineage>
        <taxon>Eukaryota</taxon>
        <taxon>Metazoa</taxon>
        <taxon>Ecdysozoa</taxon>
        <taxon>Arthropoda</taxon>
        <taxon>Crustacea</taxon>
        <taxon>Branchiopoda</taxon>
        <taxon>Diplostraca</taxon>
        <taxon>Cladocera</taxon>
        <taxon>Anomopoda</taxon>
        <taxon>Daphniidae</taxon>
        <taxon>Daphnia</taxon>
    </lineage>
</organism>
<evidence type="ECO:0000313" key="1">
    <source>
        <dbReference type="EMBL" id="CAH0104656.1"/>
    </source>
</evidence>
<dbReference type="GO" id="GO:0006413">
    <property type="term" value="P:translational initiation"/>
    <property type="evidence" value="ECO:0007669"/>
    <property type="project" value="InterPro"/>
</dbReference>
<accession>A0A8J2RHF5</accession>
<protein>
    <submittedName>
        <fullName evidence="1">Uncharacterized protein</fullName>
    </submittedName>
</protein>
<dbReference type="AlphaFoldDB" id="A0A8J2RHF5"/>
<comment type="caution">
    <text evidence="1">The sequence shown here is derived from an EMBL/GenBank/DDBJ whole genome shotgun (WGS) entry which is preliminary data.</text>
</comment>